<dbReference type="PANTHER" id="PTHR43547">
    <property type="entry name" value="TWO-COMPONENT HISTIDINE KINASE"/>
    <property type="match status" value="1"/>
</dbReference>
<evidence type="ECO:0000256" key="2">
    <source>
        <dbReference type="ARBA" id="ARBA00012438"/>
    </source>
</evidence>
<reference evidence="5 6" key="1">
    <citation type="submission" date="2019-02" db="EMBL/GenBank/DDBJ databases">
        <title>Deep-cultivation of Planctomycetes and their phenomic and genomic characterization uncovers novel biology.</title>
        <authorList>
            <person name="Wiegand S."/>
            <person name="Jogler M."/>
            <person name="Boedeker C."/>
            <person name="Pinto D."/>
            <person name="Vollmers J."/>
            <person name="Rivas-Marin E."/>
            <person name="Kohn T."/>
            <person name="Peeters S.H."/>
            <person name="Heuer A."/>
            <person name="Rast P."/>
            <person name="Oberbeckmann S."/>
            <person name="Bunk B."/>
            <person name="Jeske O."/>
            <person name="Meyerdierks A."/>
            <person name="Storesund J.E."/>
            <person name="Kallscheuer N."/>
            <person name="Luecker S."/>
            <person name="Lage O.M."/>
            <person name="Pohl T."/>
            <person name="Merkel B.J."/>
            <person name="Hornburger P."/>
            <person name="Mueller R.-W."/>
            <person name="Bruemmer F."/>
            <person name="Labrenz M."/>
            <person name="Spormann A.M."/>
            <person name="Op den Camp H."/>
            <person name="Overmann J."/>
            <person name="Amann R."/>
            <person name="Jetten M.S.M."/>
            <person name="Mascher T."/>
            <person name="Medema M.H."/>
            <person name="Devos D.P."/>
            <person name="Kaster A.-K."/>
            <person name="Ovreas L."/>
            <person name="Rohde M."/>
            <person name="Galperin M.Y."/>
            <person name="Jogler C."/>
        </authorList>
    </citation>
    <scope>NUCLEOTIDE SEQUENCE [LARGE SCALE GENOMIC DNA]</scope>
    <source>
        <strain evidence="5 6">Poly30</strain>
    </source>
</reference>
<comment type="catalytic activity">
    <reaction evidence="1">
        <text>ATP + protein L-histidine = ADP + protein N-phospho-L-histidine.</text>
        <dbReference type="EC" id="2.7.13.3"/>
    </reaction>
</comment>
<dbReference type="InterPro" id="IPR003594">
    <property type="entry name" value="HATPase_dom"/>
</dbReference>
<dbReference type="Gene3D" id="1.10.287.130">
    <property type="match status" value="1"/>
</dbReference>
<evidence type="ECO:0000256" key="1">
    <source>
        <dbReference type="ARBA" id="ARBA00000085"/>
    </source>
</evidence>
<dbReference type="SUPFAM" id="SSF47384">
    <property type="entry name" value="Homodimeric domain of signal transducing histidine kinase"/>
    <property type="match status" value="1"/>
</dbReference>
<dbReference type="Gene3D" id="3.30.565.10">
    <property type="entry name" value="Histidine kinase-like ATPase, C-terminal domain"/>
    <property type="match status" value="1"/>
</dbReference>
<evidence type="ECO:0000256" key="3">
    <source>
        <dbReference type="ARBA" id="ARBA00022553"/>
    </source>
</evidence>
<dbReference type="OrthoDB" id="1931120at2"/>
<keyword evidence="6" id="KW-1185">Reference proteome</keyword>
<dbReference type="CDD" id="cd00082">
    <property type="entry name" value="HisKA"/>
    <property type="match status" value="1"/>
</dbReference>
<dbReference type="InterPro" id="IPR004358">
    <property type="entry name" value="Sig_transdc_His_kin-like_C"/>
</dbReference>
<gene>
    <name evidence="5" type="primary">phoR_3</name>
    <name evidence="5" type="ORF">Poly30_26170</name>
</gene>
<dbReference type="EC" id="2.7.13.3" evidence="2"/>
<dbReference type="InterPro" id="IPR003661">
    <property type="entry name" value="HisK_dim/P_dom"/>
</dbReference>
<keyword evidence="5" id="KW-0808">Transferase</keyword>
<keyword evidence="3" id="KW-0597">Phosphoprotein</keyword>
<name>A0A518ESN0_9BACT</name>
<feature type="domain" description="Histidine kinase" evidence="4">
    <location>
        <begin position="300"/>
        <end position="517"/>
    </location>
</feature>
<protein>
    <recommendedName>
        <fullName evidence="2">histidine kinase</fullName>
        <ecNumber evidence="2">2.7.13.3</ecNumber>
    </recommendedName>
</protein>
<dbReference type="Pfam" id="PF00512">
    <property type="entry name" value="HisKA"/>
    <property type="match status" value="1"/>
</dbReference>
<sequence>MSQIPEAVQARLVRGPSKLAWAILRDRKVVEIGGAVDAHGLRWLQVGSPVPTDVPWSSVVTQDGRGDGAVEMRALRLDPDVEAHTDVLGWHEDEVTHVLFLDTSATVELLDASMQRQNTDDLLRDRLAGAERMRRVERRARGEAFAALGYELLEEGPDGTFRPPSEPAAWLVSLCGWGAGEPRVVDPGDPIDYLSGFLGDAVEFFRKARSGPDGPEVRTLSSGVWTEILPESLAAGAAKRDMSFQAHALALSDGRGVVVIEHKNQSVAEMQASLQRQRDAELSYEGLSHEMQVKDVLLHCIVHDLRGPLASLVGAFSLLKKGTLDSADAEEAIEIGLRQAKRQDEMIRHVLDVFAAEYEALRQFDDDPATAPDLVAIARETAQRQSAAFQVQSVDLLVTGATGRLRVVGRADRLERVIANLIGNALRHAPAGTAVEVNVEERDAETVVLSVLDRGPGVPEEIRERLFRRFVQGGSAGAAGLGLFYVRMTVERWGGTAEYEPREGGGAAFRVILRRAAVSS</sequence>
<dbReference type="AlphaFoldDB" id="A0A518ESN0"/>
<dbReference type="RefSeq" id="WP_145197864.1">
    <property type="nucleotide sequence ID" value="NZ_CP036434.1"/>
</dbReference>
<proteinExistence type="predicted"/>
<dbReference type="InterPro" id="IPR036097">
    <property type="entry name" value="HisK_dim/P_sf"/>
</dbReference>
<dbReference type="Pfam" id="PF02518">
    <property type="entry name" value="HATPase_c"/>
    <property type="match status" value="1"/>
</dbReference>
<evidence type="ECO:0000313" key="5">
    <source>
        <dbReference type="EMBL" id="QDV07098.1"/>
    </source>
</evidence>
<organism evidence="5 6">
    <name type="scientific">Saltatorellus ferox</name>
    <dbReference type="NCBI Taxonomy" id="2528018"/>
    <lineage>
        <taxon>Bacteria</taxon>
        <taxon>Pseudomonadati</taxon>
        <taxon>Planctomycetota</taxon>
        <taxon>Planctomycetia</taxon>
        <taxon>Planctomycetia incertae sedis</taxon>
        <taxon>Saltatorellus</taxon>
    </lineage>
</organism>
<dbReference type="PROSITE" id="PS50109">
    <property type="entry name" value="HIS_KIN"/>
    <property type="match status" value="1"/>
</dbReference>
<dbReference type="GO" id="GO:0000155">
    <property type="term" value="F:phosphorelay sensor kinase activity"/>
    <property type="evidence" value="ECO:0007669"/>
    <property type="project" value="InterPro"/>
</dbReference>
<dbReference type="SMART" id="SM00388">
    <property type="entry name" value="HisKA"/>
    <property type="match status" value="1"/>
</dbReference>
<dbReference type="EMBL" id="CP036434">
    <property type="protein sequence ID" value="QDV07098.1"/>
    <property type="molecule type" value="Genomic_DNA"/>
</dbReference>
<dbReference type="PANTHER" id="PTHR43547:SF2">
    <property type="entry name" value="HYBRID SIGNAL TRANSDUCTION HISTIDINE KINASE C"/>
    <property type="match status" value="1"/>
</dbReference>
<dbReference type="PRINTS" id="PR00344">
    <property type="entry name" value="BCTRLSENSOR"/>
</dbReference>
<dbReference type="InterPro" id="IPR036890">
    <property type="entry name" value="HATPase_C_sf"/>
</dbReference>
<dbReference type="SMART" id="SM00387">
    <property type="entry name" value="HATPase_c"/>
    <property type="match status" value="1"/>
</dbReference>
<evidence type="ECO:0000259" key="4">
    <source>
        <dbReference type="PROSITE" id="PS50109"/>
    </source>
</evidence>
<evidence type="ECO:0000313" key="6">
    <source>
        <dbReference type="Proteomes" id="UP000320390"/>
    </source>
</evidence>
<dbReference type="Proteomes" id="UP000320390">
    <property type="component" value="Chromosome"/>
</dbReference>
<dbReference type="InterPro" id="IPR005467">
    <property type="entry name" value="His_kinase_dom"/>
</dbReference>
<accession>A0A518ESN0</accession>
<dbReference type="CDD" id="cd00075">
    <property type="entry name" value="HATPase"/>
    <property type="match status" value="1"/>
</dbReference>
<dbReference type="SUPFAM" id="SSF55874">
    <property type="entry name" value="ATPase domain of HSP90 chaperone/DNA topoisomerase II/histidine kinase"/>
    <property type="match status" value="1"/>
</dbReference>